<feature type="compositionally biased region" description="Polar residues" evidence="1">
    <location>
        <begin position="1"/>
        <end position="16"/>
    </location>
</feature>
<dbReference type="EMBL" id="ML978723">
    <property type="protein sequence ID" value="KAF2086676.1"/>
    <property type="molecule type" value="Genomic_DNA"/>
</dbReference>
<proteinExistence type="predicted"/>
<evidence type="ECO:0000256" key="1">
    <source>
        <dbReference type="SAM" id="MobiDB-lite"/>
    </source>
</evidence>
<protein>
    <submittedName>
        <fullName evidence="2">Uncharacterized protein</fullName>
    </submittedName>
</protein>
<gene>
    <name evidence="2" type="ORF">K490DRAFT_57589</name>
</gene>
<feature type="region of interest" description="Disordered" evidence="1">
    <location>
        <begin position="58"/>
        <end position="157"/>
    </location>
</feature>
<feature type="compositionally biased region" description="Basic and acidic residues" evidence="1">
    <location>
        <begin position="137"/>
        <end position="152"/>
    </location>
</feature>
<feature type="compositionally biased region" description="Polar residues" evidence="1">
    <location>
        <begin position="68"/>
        <end position="81"/>
    </location>
</feature>
<organism evidence="2 3">
    <name type="scientific">Saccharata proteae CBS 121410</name>
    <dbReference type="NCBI Taxonomy" id="1314787"/>
    <lineage>
        <taxon>Eukaryota</taxon>
        <taxon>Fungi</taxon>
        <taxon>Dikarya</taxon>
        <taxon>Ascomycota</taxon>
        <taxon>Pezizomycotina</taxon>
        <taxon>Dothideomycetes</taxon>
        <taxon>Dothideomycetes incertae sedis</taxon>
        <taxon>Botryosphaeriales</taxon>
        <taxon>Saccharataceae</taxon>
        <taxon>Saccharata</taxon>
    </lineage>
</organism>
<evidence type="ECO:0000313" key="3">
    <source>
        <dbReference type="Proteomes" id="UP000799776"/>
    </source>
</evidence>
<sequence length="472" mass="50856">MTSAEESLQSQLQNNRAVGASDEAYTSITRKAGEGFARAFGSVKRKASRATSNVTGIFGINPGEEKSNGSPFKSHTANTPKTGAPLSPFNSASRALRHARSSLEIQTKGQISPGRFGSLRRVAHSTIGRTRQSLSVGRKEDLPFPTDPDVHRSSPIAVPPALNVNSVDIPNPSIGDLNDPNGLAAWQQELRDATIVVGSIPKPALPDVAMHLAKASRSAPKRSPRPPPLNISLEGSPKRVIPDAQPTPLPGTTFGMGDLDGPSDSPRAPRSRLPTEIEDYPILSAYAEDDPKPSGGSPPERPHMTEMKITALPFSRLTHGKVRKSVDTHQSPERPRTPPPSYEAVSPKSRRYFHPQLHENSEVESPTAESSIPDISMTPTSYFHPQLHKQSGLESPTAESSIAHISTTPPTSYFHKIQSLKDPNAGHVNHITGAWQSDDSTTPAVVPEITNVKPLLRPHISFDEPLILCPQA</sequence>
<name>A0A9P4HW24_9PEZI</name>
<keyword evidence="3" id="KW-1185">Reference proteome</keyword>
<feature type="region of interest" description="Disordered" evidence="1">
    <location>
        <begin position="213"/>
        <end position="381"/>
    </location>
</feature>
<dbReference type="AlphaFoldDB" id="A0A9P4HW24"/>
<reference evidence="2" key="1">
    <citation type="journal article" date="2020" name="Stud. Mycol.">
        <title>101 Dothideomycetes genomes: a test case for predicting lifestyles and emergence of pathogens.</title>
        <authorList>
            <person name="Haridas S."/>
            <person name="Albert R."/>
            <person name="Binder M."/>
            <person name="Bloem J."/>
            <person name="Labutti K."/>
            <person name="Salamov A."/>
            <person name="Andreopoulos B."/>
            <person name="Baker S."/>
            <person name="Barry K."/>
            <person name="Bills G."/>
            <person name="Bluhm B."/>
            <person name="Cannon C."/>
            <person name="Castanera R."/>
            <person name="Culley D."/>
            <person name="Daum C."/>
            <person name="Ezra D."/>
            <person name="Gonzalez J."/>
            <person name="Henrissat B."/>
            <person name="Kuo A."/>
            <person name="Liang C."/>
            <person name="Lipzen A."/>
            <person name="Lutzoni F."/>
            <person name="Magnuson J."/>
            <person name="Mondo S."/>
            <person name="Nolan M."/>
            <person name="Ohm R."/>
            <person name="Pangilinan J."/>
            <person name="Park H.-J."/>
            <person name="Ramirez L."/>
            <person name="Alfaro M."/>
            <person name="Sun H."/>
            <person name="Tritt A."/>
            <person name="Yoshinaga Y."/>
            <person name="Zwiers L.-H."/>
            <person name="Turgeon B."/>
            <person name="Goodwin S."/>
            <person name="Spatafora J."/>
            <person name="Crous P."/>
            <person name="Grigoriev I."/>
        </authorList>
    </citation>
    <scope>NUCLEOTIDE SEQUENCE</scope>
    <source>
        <strain evidence="2">CBS 121410</strain>
    </source>
</reference>
<feature type="compositionally biased region" description="Basic and acidic residues" evidence="1">
    <location>
        <begin position="324"/>
        <end position="336"/>
    </location>
</feature>
<accession>A0A9P4HW24</accession>
<dbReference type="Proteomes" id="UP000799776">
    <property type="component" value="Unassembled WGS sequence"/>
</dbReference>
<feature type="region of interest" description="Disordered" evidence="1">
    <location>
        <begin position="1"/>
        <end position="22"/>
    </location>
</feature>
<comment type="caution">
    <text evidence="2">The sequence shown here is derived from an EMBL/GenBank/DDBJ whole genome shotgun (WGS) entry which is preliminary data.</text>
</comment>
<evidence type="ECO:0000313" key="2">
    <source>
        <dbReference type="EMBL" id="KAF2086676.1"/>
    </source>
</evidence>